<evidence type="ECO:0000313" key="2">
    <source>
        <dbReference type="EMBL" id="KAK9112330.1"/>
    </source>
</evidence>
<organism evidence="2 3">
    <name type="scientific">Stephania cephalantha</name>
    <dbReference type="NCBI Taxonomy" id="152367"/>
    <lineage>
        <taxon>Eukaryota</taxon>
        <taxon>Viridiplantae</taxon>
        <taxon>Streptophyta</taxon>
        <taxon>Embryophyta</taxon>
        <taxon>Tracheophyta</taxon>
        <taxon>Spermatophyta</taxon>
        <taxon>Magnoliopsida</taxon>
        <taxon>Ranunculales</taxon>
        <taxon>Menispermaceae</taxon>
        <taxon>Menispermoideae</taxon>
        <taxon>Cissampelideae</taxon>
        <taxon>Stephania</taxon>
    </lineage>
</organism>
<protein>
    <submittedName>
        <fullName evidence="2">Uncharacterized protein</fullName>
    </submittedName>
</protein>
<keyword evidence="3" id="KW-1185">Reference proteome</keyword>
<proteinExistence type="predicted"/>
<gene>
    <name evidence="2" type="ORF">Scep_019849</name>
</gene>
<dbReference type="EMBL" id="JBBNAG010000008">
    <property type="protein sequence ID" value="KAK9112330.1"/>
    <property type="molecule type" value="Genomic_DNA"/>
</dbReference>
<dbReference type="Proteomes" id="UP001419268">
    <property type="component" value="Unassembled WGS sequence"/>
</dbReference>
<name>A0AAP0NNQ0_9MAGN</name>
<evidence type="ECO:0000313" key="3">
    <source>
        <dbReference type="Proteomes" id="UP001419268"/>
    </source>
</evidence>
<feature type="compositionally biased region" description="Basic and acidic residues" evidence="1">
    <location>
        <begin position="18"/>
        <end position="28"/>
    </location>
</feature>
<sequence length="52" mass="5929">MHEPIDERLCPDQLYAENKQKTDQDRAASRSGSSTYRSSLICLGISLIFRVQ</sequence>
<feature type="region of interest" description="Disordered" evidence="1">
    <location>
        <begin position="1"/>
        <end position="35"/>
    </location>
</feature>
<reference evidence="2 3" key="1">
    <citation type="submission" date="2024-01" db="EMBL/GenBank/DDBJ databases">
        <title>Genome assemblies of Stephania.</title>
        <authorList>
            <person name="Yang L."/>
        </authorList>
    </citation>
    <scope>NUCLEOTIDE SEQUENCE [LARGE SCALE GENOMIC DNA]</scope>
    <source>
        <strain evidence="2">JXDWG</strain>
        <tissue evidence="2">Leaf</tissue>
    </source>
</reference>
<accession>A0AAP0NNQ0</accession>
<dbReference type="AlphaFoldDB" id="A0AAP0NNQ0"/>
<evidence type="ECO:0000256" key="1">
    <source>
        <dbReference type="SAM" id="MobiDB-lite"/>
    </source>
</evidence>
<comment type="caution">
    <text evidence="2">The sequence shown here is derived from an EMBL/GenBank/DDBJ whole genome shotgun (WGS) entry which is preliminary data.</text>
</comment>
<feature type="compositionally biased region" description="Basic and acidic residues" evidence="1">
    <location>
        <begin position="1"/>
        <end position="10"/>
    </location>
</feature>